<comment type="caution">
    <text evidence="1">The sequence shown here is derived from an EMBL/GenBank/DDBJ whole genome shotgun (WGS) entry which is preliminary data.</text>
</comment>
<protein>
    <submittedName>
        <fullName evidence="1">Kinesin-like protein</fullName>
    </submittedName>
</protein>
<evidence type="ECO:0000313" key="1">
    <source>
        <dbReference type="EMBL" id="KAJ4701461.1"/>
    </source>
</evidence>
<gene>
    <name evidence="1" type="ORF">OWV82_024700</name>
</gene>
<dbReference type="Proteomes" id="UP001164539">
    <property type="component" value="Chromosome 14"/>
</dbReference>
<keyword evidence="2" id="KW-1185">Reference proteome</keyword>
<sequence length="1291" mass="144461">MENSEVRDSSQCVRVAVNIRPLITPELLIGCTDCITVVPGEPQVHIGSHVFTYDYVYGNAGSPSAAIYDDCVAPLVDALFHGYNATVLAYGQTGSGKTYTMGTNYSGEGSNFGIIPKVMENIFRRVETMKESTEFLIRVSFIEIFKEEVFDLLDPSSLNKGEVTSVAKPAVPTRVPIQIRETVNGGITLAGVAEPEVRSKEEMASYLSRGSLSRATGSTNMNSQSSRSHAIFTITMEQKKITHCQNGVIDDINDDILCAKLHLVDLAGSERAKRTGADGMRFKEGIHINKGLLALGNVISALGDEKKRKEGGHVPYRDSKLTRLLQDSLGGNSKTVMIACVSPADTNAEETLNTLKYANRARNIQNKAVINRDPMAAQLQRMRSQIEQLQAELLFYRSDSNAPFDELQILKHKVSLLEASNAELQRELQERRVTCEHLTQSAFNAQVEKDKLLMKIESARSGKSWDEIECDTNQDFDLLKTYVSKIQELEGEVLRVKNSRNSKRSRVADCVDMDNDGFRSKNVLFPSLNEFSSDCDAKAVDISDGIEDEEKELEHSSLQEKLDRELKELDKKLEQKEAEMKRFTGADTSVLKQHYEKKVLELEHEKKALQKEIEELKHNLANISSTSGDGAKKLKEEYLQKLNVLEAQVAELKKKQDAQAQLLRQKQKSDEAAKRLQDEIQRIKSQKVQLQQKIKQESEQFRLWKASREKEVLQLKKEGRRNEYEMHKLLALNQRQKMVLQRKTEEASMATKRLKELLESRKASSRETSGAGNGNGPGIQALMQTVEHELEVTVRVHEVRTAYERQMEERVKMANELAGLKEEVELLKQTNLSNCPETMSPGARNSRIFALENMLATSSSTIVSMASQLSEAEERERGFSGRGRWNQVRSLADAKNIMNYLFNLASSSRCSLRDKEVECREKETEIRDLKEKVVRLSSLARQREMEKGELIHQMKLQKVRSNSKEEDIDNCDLNGRHKYDLRKQGYRASIMFLEDMDTSESEHSDRDTVDDEWVESGKRPVKRRTKSGGRSSVGFNQLYADKSENLRLDSSGEGIVVVKGSETSGLCCTCSKSSSCKTLKCQCRAAGGVCRTSCGCSAAKCSNREAVTIKEDELSQSNMSNSEGSGPGTDETEQDRALASHGAMLLQSALIENPTETNDDCGTRRKPLSDIGNKLVKSNAPKPMQRKKWRKSVIQLVPVAPASSQPENTEVPKKPENIDVPEKPEKSASETDIPLKLPRAMRSAASNGGNLLRERNVDQAEESVNKEASVLPSSSATQPKRTTEEKENCSR</sequence>
<dbReference type="EMBL" id="CM051407">
    <property type="protein sequence ID" value="KAJ4701461.1"/>
    <property type="molecule type" value="Genomic_DNA"/>
</dbReference>
<proteinExistence type="predicted"/>
<accession>A0ACC1WQN1</accession>
<organism evidence="1 2">
    <name type="scientific">Melia azedarach</name>
    <name type="common">Chinaberry tree</name>
    <dbReference type="NCBI Taxonomy" id="155640"/>
    <lineage>
        <taxon>Eukaryota</taxon>
        <taxon>Viridiplantae</taxon>
        <taxon>Streptophyta</taxon>
        <taxon>Embryophyta</taxon>
        <taxon>Tracheophyta</taxon>
        <taxon>Spermatophyta</taxon>
        <taxon>Magnoliopsida</taxon>
        <taxon>eudicotyledons</taxon>
        <taxon>Gunneridae</taxon>
        <taxon>Pentapetalae</taxon>
        <taxon>rosids</taxon>
        <taxon>malvids</taxon>
        <taxon>Sapindales</taxon>
        <taxon>Meliaceae</taxon>
        <taxon>Melia</taxon>
    </lineage>
</organism>
<evidence type="ECO:0000313" key="2">
    <source>
        <dbReference type="Proteomes" id="UP001164539"/>
    </source>
</evidence>
<name>A0ACC1WQN1_MELAZ</name>
<reference evidence="1 2" key="1">
    <citation type="journal article" date="2023" name="Science">
        <title>Complex scaffold remodeling in plant triterpene biosynthesis.</title>
        <authorList>
            <person name="De La Pena R."/>
            <person name="Hodgson H."/>
            <person name="Liu J.C."/>
            <person name="Stephenson M.J."/>
            <person name="Martin A.C."/>
            <person name="Owen C."/>
            <person name="Harkess A."/>
            <person name="Leebens-Mack J."/>
            <person name="Jimenez L.E."/>
            <person name="Osbourn A."/>
            <person name="Sattely E.S."/>
        </authorList>
    </citation>
    <scope>NUCLEOTIDE SEQUENCE [LARGE SCALE GENOMIC DNA]</scope>
    <source>
        <strain evidence="2">cv. JPN11</strain>
        <tissue evidence="1">Leaf</tissue>
    </source>
</reference>